<dbReference type="Proteomes" id="UP001302573">
    <property type="component" value="Unassembled WGS sequence"/>
</dbReference>
<dbReference type="RefSeq" id="WP_065861408.1">
    <property type="nucleotide sequence ID" value="NZ_JAYFUI010000191.1"/>
</dbReference>
<comment type="caution">
    <text evidence="1">The sequence shown here is derived from an EMBL/GenBank/DDBJ whole genome shotgun (WGS) entry which is preliminary data.</text>
</comment>
<dbReference type="Gene3D" id="3.55.50.30">
    <property type="match status" value="1"/>
</dbReference>
<evidence type="ECO:0000313" key="2">
    <source>
        <dbReference type="Proteomes" id="UP001302573"/>
    </source>
</evidence>
<evidence type="ECO:0000313" key="1">
    <source>
        <dbReference type="EMBL" id="MEA5674434.1"/>
    </source>
</evidence>
<dbReference type="Gene3D" id="3.30.1370.120">
    <property type="match status" value="1"/>
</dbReference>
<keyword evidence="2" id="KW-1185">Reference proteome</keyword>
<reference evidence="1 2" key="1">
    <citation type="submission" date="2023-12" db="EMBL/GenBank/DDBJ databases">
        <title>Pseudomonas machongensis sp. nov., isolated from wilted pepper plants (Capsicum annuum).</title>
        <authorList>
            <person name="Qiu M."/>
            <person name="Li Y."/>
            <person name="Liu Q."/>
            <person name="Zhang X."/>
            <person name="Huang Y."/>
            <person name="Guo R."/>
            <person name="Hu M."/>
            <person name="Zhou J."/>
            <person name="Zhou X."/>
        </authorList>
    </citation>
    <scope>NUCLEOTIDE SEQUENCE [LARGE SCALE GENOMIC DNA]</scope>
    <source>
        <strain evidence="1 2">MH2</strain>
    </source>
</reference>
<accession>A0ABU5VM53</accession>
<protein>
    <submittedName>
        <fullName evidence="1">Type III secretion protein</fullName>
    </submittedName>
</protein>
<proteinExistence type="predicted"/>
<dbReference type="EMBL" id="JAYFUI010000191">
    <property type="protein sequence ID" value="MEA5674434.1"/>
    <property type="molecule type" value="Genomic_DNA"/>
</dbReference>
<dbReference type="InterPro" id="IPR038591">
    <property type="entry name" value="NolW-like_sf"/>
</dbReference>
<organism evidence="1 2">
    <name type="scientific">Pseudomonas machongensis</name>
    <dbReference type="NCBI Taxonomy" id="3110229"/>
    <lineage>
        <taxon>Bacteria</taxon>
        <taxon>Pseudomonadati</taxon>
        <taxon>Pseudomonadota</taxon>
        <taxon>Gammaproteobacteria</taxon>
        <taxon>Pseudomonadales</taxon>
        <taxon>Pseudomonadaceae</taxon>
        <taxon>Pseudomonas</taxon>
    </lineage>
</organism>
<gene>
    <name evidence="1" type="ORF">VA602_24275</name>
</gene>
<sequence>MRNLLWLTTLLLVLLSLPVRSDEGKDEPDWFAQPYAYALVDQDLRGALSEFGQNLELVVVVSDKVRGKARSPLRSSTAGDFLTQLCDSNALGWYYDGNVLYINSNDEVATRLFRRQPGLDLEQLRDYLQSLDVYGRQLSLRPGAERDELLVSGPPAYLNMIQQHLDNRPQPVATSAASRSIRVFRGASVSDH</sequence>
<name>A0ABU5VM53_9PSED</name>